<dbReference type="EMBL" id="JXLN01013171">
    <property type="protein sequence ID" value="KPM09145.1"/>
    <property type="molecule type" value="Genomic_DNA"/>
</dbReference>
<feature type="compositionally biased region" description="Basic and acidic residues" evidence="1">
    <location>
        <begin position="90"/>
        <end position="99"/>
    </location>
</feature>
<name>A0A132AF07_SARSC</name>
<dbReference type="AlphaFoldDB" id="A0A132AF07"/>
<feature type="region of interest" description="Disordered" evidence="1">
    <location>
        <begin position="1"/>
        <end position="22"/>
    </location>
</feature>
<accession>A0A132AF07</accession>
<reference evidence="2 3" key="1">
    <citation type="journal article" date="2015" name="Parasit. Vectors">
        <title>Draft genome of the scabies mite.</title>
        <authorList>
            <person name="Rider S.D.Jr."/>
            <person name="Morgan M.S."/>
            <person name="Arlian L.G."/>
        </authorList>
    </citation>
    <scope>NUCLEOTIDE SEQUENCE [LARGE SCALE GENOMIC DNA]</scope>
    <source>
        <strain evidence="2">Arlian Lab</strain>
    </source>
</reference>
<proteinExistence type="predicted"/>
<feature type="region of interest" description="Disordered" evidence="1">
    <location>
        <begin position="68"/>
        <end position="99"/>
    </location>
</feature>
<evidence type="ECO:0000313" key="3">
    <source>
        <dbReference type="Proteomes" id="UP000616769"/>
    </source>
</evidence>
<protein>
    <submittedName>
        <fullName evidence="2">Uncharacterized protein</fullName>
    </submittedName>
</protein>
<dbReference type="VEuPathDB" id="VectorBase:SSCA005784"/>
<gene>
    <name evidence="2" type="ORF">QR98_0076780</name>
</gene>
<comment type="caution">
    <text evidence="2">The sequence shown here is derived from an EMBL/GenBank/DDBJ whole genome shotgun (WGS) entry which is preliminary data.</text>
</comment>
<dbReference type="Proteomes" id="UP000616769">
    <property type="component" value="Unassembled WGS sequence"/>
</dbReference>
<evidence type="ECO:0000256" key="1">
    <source>
        <dbReference type="SAM" id="MobiDB-lite"/>
    </source>
</evidence>
<evidence type="ECO:0000313" key="2">
    <source>
        <dbReference type="EMBL" id="KPM09145.1"/>
    </source>
</evidence>
<feature type="compositionally biased region" description="Polar residues" evidence="1">
    <location>
        <begin position="8"/>
        <end position="22"/>
    </location>
</feature>
<organism evidence="2 3">
    <name type="scientific">Sarcoptes scabiei</name>
    <name type="common">Itch mite</name>
    <name type="synonym">Acarus scabiei</name>
    <dbReference type="NCBI Taxonomy" id="52283"/>
    <lineage>
        <taxon>Eukaryota</taxon>
        <taxon>Metazoa</taxon>
        <taxon>Ecdysozoa</taxon>
        <taxon>Arthropoda</taxon>
        <taxon>Chelicerata</taxon>
        <taxon>Arachnida</taxon>
        <taxon>Acari</taxon>
        <taxon>Acariformes</taxon>
        <taxon>Sarcoptiformes</taxon>
        <taxon>Astigmata</taxon>
        <taxon>Psoroptidia</taxon>
        <taxon>Sarcoptoidea</taxon>
        <taxon>Sarcoptidae</taxon>
        <taxon>Sarcoptinae</taxon>
        <taxon>Sarcoptes</taxon>
    </lineage>
</organism>
<sequence length="154" mass="17859">MKAEKSKSTNQTERLLQNHFDTNEQWNDRIVDDYDDYFYSATNPSYSAFINPLSARSLPLRINSSDSNQDYARSYDDLQPSRFVTKKSRSTNETKQSRSKKSIDDLKAIIEQGNLTELEDLVLRGYGEKLLKFLPTINELKYLSFLFQLALIAI</sequence>